<keyword evidence="9" id="KW-1185">Reference proteome</keyword>
<dbReference type="Pfam" id="PF13873">
    <property type="entry name" value="Myb_DNA-bind_5"/>
    <property type="match status" value="1"/>
</dbReference>
<keyword evidence="4" id="KW-0804">Transcription</keyword>
<evidence type="ECO:0000256" key="2">
    <source>
        <dbReference type="ARBA" id="ARBA00016807"/>
    </source>
</evidence>
<evidence type="ECO:0000259" key="7">
    <source>
        <dbReference type="Pfam" id="PF13873"/>
    </source>
</evidence>
<evidence type="ECO:0000256" key="1">
    <source>
        <dbReference type="ARBA" id="ARBA00011764"/>
    </source>
</evidence>
<accession>A0A9P0N6D6</accession>
<dbReference type="AlphaFoldDB" id="A0A9P0N6D6"/>
<evidence type="ECO:0000256" key="4">
    <source>
        <dbReference type="ARBA" id="ARBA00023163"/>
    </source>
</evidence>
<sequence>MSAQRKRGCNYTNEETAKLLELVEQHRTSIEDKRTGAIYLRQKQEAWDKICLAYNAVATNGVRTVGQLRVMYDNKKQKARKALALHNKNEYIKNNVVLSSYNISETEFKDAIQHETNDKGQCSKTGGGSWCPSVTESDQKILELLKDQVTPLHNEFDSAATFFGDTINIMGSEDHTQNVVIIDNGVLSGRHEADLSSKMNATPKCGKTPKIVKRRQNATTPHRPKRNGQVNYKVLYFKRKSQNAYLERRRLHQEIRLRQKEHSLLLKEHQIRLQHMEEEHKMKMNK</sequence>
<reference evidence="8" key="1">
    <citation type="submission" date="2022-02" db="EMBL/GenBank/DDBJ databases">
        <authorList>
            <person name="King R."/>
        </authorList>
    </citation>
    <scope>NUCLEOTIDE SEQUENCE</scope>
</reference>
<protein>
    <recommendedName>
        <fullName evidence="2">Regulatory protein zeste</fullName>
    </recommendedName>
</protein>
<evidence type="ECO:0000313" key="9">
    <source>
        <dbReference type="Proteomes" id="UP001153321"/>
    </source>
</evidence>
<keyword evidence="6" id="KW-0175">Coiled coil</keyword>
<evidence type="ECO:0000256" key="3">
    <source>
        <dbReference type="ARBA" id="ARBA00023015"/>
    </source>
</evidence>
<gene>
    <name evidence="8" type="ORF">SPLIT_LOCUS8515</name>
</gene>
<comment type="subunit">
    <text evidence="1">Self-associates forming complexes of several hundred monomers.</text>
</comment>
<name>A0A9P0N6D6_SPOLI</name>
<evidence type="ECO:0000256" key="6">
    <source>
        <dbReference type="SAM" id="Coils"/>
    </source>
</evidence>
<proteinExistence type="predicted"/>
<dbReference type="InterPro" id="IPR028002">
    <property type="entry name" value="Myb_DNA-bind_5"/>
</dbReference>
<feature type="coiled-coil region" evidence="6">
    <location>
        <begin position="259"/>
        <end position="286"/>
    </location>
</feature>
<dbReference type="Proteomes" id="UP001153321">
    <property type="component" value="Chromosome 3"/>
</dbReference>
<feature type="domain" description="Myb/SANT-like DNA-binding" evidence="7">
    <location>
        <begin position="7"/>
        <end position="84"/>
    </location>
</feature>
<keyword evidence="3" id="KW-0805">Transcription regulation</keyword>
<organism evidence="8 9">
    <name type="scientific">Spodoptera littoralis</name>
    <name type="common">Egyptian cotton leafworm</name>
    <dbReference type="NCBI Taxonomy" id="7109"/>
    <lineage>
        <taxon>Eukaryota</taxon>
        <taxon>Metazoa</taxon>
        <taxon>Ecdysozoa</taxon>
        <taxon>Arthropoda</taxon>
        <taxon>Hexapoda</taxon>
        <taxon>Insecta</taxon>
        <taxon>Pterygota</taxon>
        <taxon>Neoptera</taxon>
        <taxon>Endopterygota</taxon>
        <taxon>Lepidoptera</taxon>
        <taxon>Glossata</taxon>
        <taxon>Ditrysia</taxon>
        <taxon>Noctuoidea</taxon>
        <taxon>Noctuidae</taxon>
        <taxon>Amphipyrinae</taxon>
        <taxon>Spodoptera</taxon>
    </lineage>
</organism>
<dbReference type="EMBL" id="LR824534">
    <property type="protein sequence ID" value="CAH1643160.1"/>
    <property type="molecule type" value="Genomic_DNA"/>
</dbReference>
<comment type="function">
    <text evidence="5">Involved in transvection phenomena (= synapsis-dependent gene expression), where the synaptic pairing of chromosomes carrying genes with which zeste interacts influences the expression of these genes. Zeste binds to DNA and stimulates transcription from a nearby promoter.</text>
</comment>
<evidence type="ECO:0000313" key="8">
    <source>
        <dbReference type="EMBL" id="CAH1643160.1"/>
    </source>
</evidence>
<evidence type="ECO:0000256" key="5">
    <source>
        <dbReference type="ARBA" id="ARBA00025466"/>
    </source>
</evidence>